<organism evidence="1 2">
    <name type="scientific">Vespula pensylvanica</name>
    <name type="common">Western yellow jacket</name>
    <name type="synonym">Wasp</name>
    <dbReference type="NCBI Taxonomy" id="30213"/>
    <lineage>
        <taxon>Eukaryota</taxon>
        <taxon>Metazoa</taxon>
        <taxon>Ecdysozoa</taxon>
        <taxon>Arthropoda</taxon>
        <taxon>Hexapoda</taxon>
        <taxon>Insecta</taxon>
        <taxon>Pterygota</taxon>
        <taxon>Neoptera</taxon>
        <taxon>Endopterygota</taxon>
        <taxon>Hymenoptera</taxon>
        <taxon>Apocrita</taxon>
        <taxon>Aculeata</taxon>
        <taxon>Vespoidea</taxon>
        <taxon>Vespidae</taxon>
        <taxon>Vespinae</taxon>
        <taxon>Vespula</taxon>
    </lineage>
</organism>
<name>A0A834P179_VESPE</name>
<dbReference type="AlphaFoldDB" id="A0A834P179"/>
<evidence type="ECO:0000313" key="1">
    <source>
        <dbReference type="EMBL" id="KAF7423871.1"/>
    </source>
</evidence>
<dbReference type="EMBL" id="JACSDY010000007">
    <property type="protein sequence ID" value="KAF7423871.1"/>
    <property type="molecule type" value="Genomic_DNA"/>
</dbReference>
<protein>
    <submittedName>
        <fullName evidence="1">Uncharacterized protein</fullName>
    </submittedName>
</protein>
<accession>A0A834P179</accession>
<evidence type="ECO:0000313" key="2">
    <source>
        <dbReference type="Proteomes" id="UP000600918"/>
    </source>
</evidence>
<reference evidence="1" key="1">
    <citation type="journal article" date="2020" name="G3 (Bethesda)">
        <title>High-Quality Assemblies for Three Invasive Social Wasps from the &lt;i&gt;Vespula&lt;/i&gt; Genus.</title>
        <authorList>
            <person name="Harrop T.W.R."/>
            <person name="Guhlin J."/>
            <person name="McLaughlin G.M."/>
            <person name="Permina E."/>
            <person name="Stockwell P."/>
            <person name="Gilligan J."/>
            <person name="Le Lec M.F."/>
            <person name="Gruber M.A.M."/>
            <person name="Quinn O."/>
            <person name="Lovegrove M."/>
            <person name="Duncan E.J."/>
            <person name="Remnant E.J."/>
            <person name="Van Eeckhoven J."/>
            <person name="Graham B."/>
            <person name="Knapp R.A."/>
            <person name="Langford K.W."/>
            <person name="Kronenberg Z."/>
            <person name="Press M.O."/>
            <person name="Eacker S.M."/>
            <person name="Wilson-Rankin E.E."/>
            <person name="Purcell J."/>
            <person name="Lester P.J."/>
            <person name="Dearden P.K."/>
        </authorList>
    </citation>
    <scope>NUCLEOTIDE SEQUENCE</scope>
    <source>
        <strain evidence="1">Volc-1</strain>
    </source>
</reference>
<keyword evidence="2" id="KW-1185">Reference proteome</keyword>
<dbReference type="Proteomes" id="UP000600918">
    <property type="component" value="Unassembled WGS sequence"/>
</dbReference>
<sequence length="137" mass="15827">MNCWRVAEAERKPEINQHADRFALAAYAIVKIPSREEKYTKSGKSNVSIHEEYFYRFDVTFLRNDGMKMMFSASKDIFSNDDNGEETRAVKSECRLKLHDRSPVPFKALLASNVLSSHSGAYKYDSFRFTLAYFVCS</sequence>
<proteinExistence type="predicted"/>
<gene>
    <name evidence="1" type="ORF">H0235_009154</name>
</gene>
<comment type="caution">
    <text evidence="1">The sequence shown here is derived from an EMBL/GenBank/DDBJ whole genome shotgun (WGS) entry which is preliminary data.</text>
</comment>